<dbReference type="GeneID" id="75168001"/>
<evidence type="ECO:0000259" key="10">
    <source>
        <dbReference type="PROSITE" id="PS51747"/>
    </source>
</evidence>
<keyword evidence="3 6" id="KW-0479">Metal-binding</keyword>
<evidence type="ECO:0000256" key="5">
    <source>
        <dbReference type="ARBA" id="ARBA00022833"/>
    </source>
</evidence>
<comment type="subunit">
    <text evidence="2 6">Homodimer.</text>
</comment>
<organism evidence="11 14">
    <name type="scientific">Vibrio alginolyticus</name>
    <dbReference type="NCBI Taxonomy" id="663"/>
    <lineage>
        <taxon>Bacteria</taxon>
        <taxon>Pseudomonadati</taxon>
        <taxon>Pseudomonadota</taxon>
        <taxon>Gammaproteobacteria</taxon>
        <taxon>Vibrionales</taxon>
        <taxon>Vibrionaceae</taxon>
        <taxon>Vibrio</taxon>
    </lineage>
</organism>
<dbReference type="Proteomes" id="UP000054316">
    <property type="component" value="Unassembled WGS sequence"/>
</dbReference>
<dbReference type="HAMAP" id="MF_01558">
    <property type="entry name" value="Cyt_deam"/>
    <property type="match status" value="1"/>
</dbReference>
<feature type="domain" description="CMP/dCMP-type deaminase" evidence="10">
    <location>
        <begin position="187"/>
        <end position="295"/>
    </location>
</feature>
<dbReference type="FunFam" id="3.40.140.10:FF:000007">
    <property type="entry name" value="Cytidine deaminase"/>
    <property type="match status" value="1"/>
</dbReference>
<evidence type="ECO:0000256" key="4">
    <source>
        <dbReference type="ARBA" id="ARBA00022801"/>
    </source>
</evidence>
<evidence type="ECO:0000256" key="7">
    <source>
        <dbReference type="PIRSR" id="PIRSR006334-1"/>
    </source>
</evidence>
<dbReference type="InterPro" id="IPR016192">
    <property type="entry name" value="APOBEC/CMP_deaminase_Zn-bd"/>
</dbReference>
<evidence type="ECO:0000256" key="6">
    <source>
        <dbReference type="HAMAP-Rule" id="MF_01558"/>
    </source>
</evidence>
<dbReference type="Proteomes" id="UP000714625">
    <property type="component" value="Unassembled WGS sequence"/>
</dbReference>
<evidence type="ECO:0000256" key="3">
    <source>
        <dbReference type="ARBA" id="ARBA00022723"/>
    </source>
</evidence>
<evidence type="ECO:0000313" key="13">
    <source>
        <dbReference type="Proteomes" id="UP000054316"/>
    </source>
</evidence>
<dbReference type="RefSeq" id="WP_005377892.1">
    <property type="nucleotide sequence ID" value="NZ_AP023185.1"/>
</dbReference>
<reference evidence="11" key="2">
    <citation type="submission" date="2019-11" db="EMBL/GenBank/DDBJ databases">
        <authorList>
            <consortium name="PulseNet: The National Subtyping Network for Foodborne Disease Surveillance"/>
            <person name="Tarr C.L."/>
            <person name="Trees E."/>
            <person name="Katz L.S."/>
            <person name="Carleton-Romer H.A."/>
            <person name="Stroika S."/>
            <person name="Kucerova Z."/>
            <person name="Roache K.F."/>
            <person name="Sabol A.L."/>
            <person name="Besser J."/>
            <person name="Gerner-Smidt P."/>
        </authorList>
    </citation>
    <scope>NUCLEOTIDE SEQUENCE</scope>
    <source>
        <strain evidence="11">PNUSAV001129</strain>
    </source>
</reference>
<feature type="binding site" evidence="6 9">
    <location>
        <position position="102"/>
    </location>
    <ligand>
        <name>Zn(2+)</name>
        <dbReference type="ChEBI" id="CHEBI:29105"/>
        <note>catalytic</note>
    </ligand>
</feature>
<dbReference type="InterPro" id="IPR013171">
    <property type="entry name" value="Cyd/dCyd_deaminase_Zn-bd"/>
</dbReference>
<dbReference type="Pfam" id="PF08211">
    <property type="entry name" value="dCMP_cyt_deam_2"/>
    <property type="match status" value="1"/>
</dbReference>
<evidence type="ECO:0000256" key="8">
    <source>
        <dbReference type="PIRSR" id="PIRSR006334-2"/>
    </source>
</evidence>
<reference evidence="12 13" key="1">
    <citation type="submission" date="2017-12" db="EMBL/GenBank/DDBJ databases">
        <title>FDA dAtabase for Regulatory Grade micrObial Sequences (FDA-ARGOS): Supporting development and validation of Infectious Disease Dx tests.</title>
        <authorList>
            <person name="Hoffmann M."/>
            <person name="Allard M."/>
            <person name="Evans P."/>
            <person name="Brown E."/>
            <person name="Tallon L.J."/>
            <person name="Sadzewicz L."/>
            <person name="Sengamalay N."/>
            <person name="Ott S."/>
            <person name="Godinez A."/>
            <person name="Nagaraj S."/>
            <person name="Vavikolanu K."/>
            <person name="Aluvathingal J."/>
            <person name="Nadendla S."/>
            <person name="Hobson J."/>
            <person name="Sichtig H."/>
        </authorList>
    </citation>
    <scope>NUCLEOTIDE SEQUENCE [LARGE SCALE GENOMIC DNA]</scope>
    <source>
        <strain evidence="13">ATCC 17749</strain>
        <strain evidence="12">FDAARGOS_97</strain>
    </source>
</reference>
<dbReference type="AlphaFoldDB" id="A0A0H0YH19"/>
<evidence type="ECO:0000313" key="14">
    <source>
        <dbReference type="Proteomes" id="UP000714625"/>
    </source>
</evidence>
<keyword evidence="13" id="KW-1185">Reference proteome</keyword>
<comment type="cofactor">
    <cofactor evidence="6 9">
        <name>Zn(2+)</name>
        <dbReference type="ChEBI" id="CHEBI:29105"/>
    </cofactor>
    <text evidence="6 9">Binds 1 zinc ion.</text>
</comment>
<comment type="catalytic activity">
    <reaction evidence="6">
        <text>2'-deoxycytidine + H2O + H(+) = 2'-deoxyuridine + NH4(+)</text>
        <dbReference type="Rhea" id="RHEA:13433"/>
        <dbReference type="ChEBI" id="CHEBI:15377"/>
        <dbReference type="ChEBI" id="CHEBI:15378"/>
        <dbReference type="ChEBI" id="CHEBI:15698"/>
        <dbReference type="ChEBI" id="CHEBI:16450"/>
        <dbReference type="ChEBI" id="CHEBI:28938"/>
        <dbReference type="EC" id="3.5.4.5"/>
    </reaction>
</comment>
<dbReference type="InterPro" id="IPR050202">
    <property type="entry name" value="Cyt/Deoxycyt_deaminase"/>
</dbReference>
<feature type="binding site" evidence="6 9">
    <location>
        <position position="132"/>
    </location>
    <ligand>
        <name>Zn(2+)</name>
        <dbReference type="ChEBI" id="CHEBI:29105"/>
        <note>catalytic</note>
    </ligand>
</feature>
<feature type="active site" description="Proton donor" evidence="6 7">
    <location>
        <position position="104"/>
    </location>
</feature>
<evidence type="ECO:0000256" key="2">
    <source>
        <dbReference type="ARBA" id="ARBA00011738"/>
    </source>
</evidence>
<protein>
    <recommendedName>
        <fullName evidence="6">Cytidine deaminase</fullName>
        <ecNumber evidence="6">3.5.4.5</ecNumber>
    </recommendedName>
    <alternativeName>
        <fullName evidence="6">Cytidine aminohydrolase</fullName>
        <shortName evidence="6">CDA</shortName>
    </alternativeName>
</protein>
<evidence type="ECO:0000313" key="11">
    <source>
        <dbReference type="EMBL" id="EGQ9133657.1"/>
    </source>
</evidence>
<feature type="domain" description="CMP/dCMP-type deaminase" evidence="10">
    <location>
        <begin position="48"/>
        <end position="168"/>
    </location>
</feature>
<sequence length="295" mass="31970">MKSRIEQALAGAPEALSKQLAPIIQADDFDATLSVQQFEQLLSATGLSDKELRVALLPFAAAYSYAPLSDFYVGAIVRGLSGRLYFGANMEFFGVQLGQTVHAEQSAISHAWMKGERGVKDITINFSPCGHCRQFMNELSTANELKIQLPEREEKSLHEYLPEAFGPNDLGIESGLMAEVKHQFSCDDEDALIQSAVEAMNMSHSPYTNNLSGLALEMTSGRVFQGAYAENAAFNPSLPPLQVALIQVLLAGETFDSIKAAALVENSEGKISHLADTQSTLEALNPDIPLSFVNV</sequence>
<comment type="similarity">
    <text evidence="1 6">Belongs to the cytidine and deoxycytidylate deaminase family.</text>
</comment>
<dbReference type="GO" id="GO:0042802">
    <property type="term" value="F:identical protein binding"/>
    <property type="evidence" value="ECO:0007669"/>
    <property type="project" value="UniProtKB-ARBA"/>
</dbReference>
<comment type="function">
    <text evidence="6">This enzyme scavenges exogenous and endogenous cytidine and 2'-deoxycytidine for UMP synthesis.</text>
</comment>
<dbReference type="GO" id="GO:0005829">
    <property type="term" value="C:cytosol"/>
    <property type="evidence" value="ECO:0007669"/>
    <property type="project" value="TreeGrafter"/>
</dbReference>
<dbReference type="PROSITE" id="PS00903">
    <property type="entry name" value="CYT_DCMP_DEAMINASES_1"/>
    <property type="match status" value="1"/>
</dbReference>
<dbReference type="InterPro" id="IPR006263">
    <property type="entry name" value="Cyt_deam_dimer"/>
</dbReference>
<dbReference type="NCBIfam" id="TIGR01355">
    <property type="entry name" value="cyt_deam_dimer"/>
    <property type="match status" value="1"/>
</dbReference>
<keyword evidence="4 6" id="KW-0378">Hydrolase</keyword>
<dbReference type="InterPro" id="IPR020797">
    <property type="entry name" value="Cytidine_deaminase_bacteria"/>
</dbReference>
<dbReference type="GO" id="GO:0004126">
    <property type="term" value="F:cytidine deaminase activity"/>
    <property type="evidence" value="ECO:0007669"/>
    <property type="project" value="UniProtKB-UniRule"/>
</dbReference>
<dbReference type="PANTHER" id="PTHR11644:SF2">
    <property type="entry name" value="CYTIDINE DEAMINASE"/>
    <property type="match status" value="1"/>
</dbReference>
<dbReference type="InterPro" id="IPR016193">
    <property type="entry name" value="Cytidine_deaminase-like"/>
</dbReference>
<dbReference type="Gene3D" id="3.40.140.10">
    <property type="entry name" value="Cytidine Deaminase, domain 2"/>
    <property type="match status" value="2"/>
</dbReference>
<keyword evidence="5 6" id="KW-0862">Zinc</keyword>
<dbReference type="CDD" id="cd01283">
    <property type="entry name" value="cytidine_deaminase"/>
    <property type="match status" value="2"/>
</dbReference>
<evidence type="ECO:0000313" key="12">
    <source>
        <dbReference type="EMBL" id="PNP26657.1"/>
    </source>
</evidence>
<dbReference type="PIRSF" id="PIRSF006334">
    <property type="entry name" value="Cdd_plus_pseudo"/>
    <property type="match status" value="1"/>
</dbReference>
<gene>
    <name evidence="6" type="primary">cdd</name>
    <name evidence="12" type="ORF">AL553_009455</name>
    <name evidence="11" type="ORF">GHY86_00630</name>
</gene>
<dbReference type="EMBL" id="LOSN02000001">
    <property type="protein sequence ID" value="PNP26657.1"/>
    <property type="molecule type" value="Genomic_DNA"/>
</dbReference>
<comment type="catalytic activity">
    <reaction evidence="6">
        <text>cytidine + H2O + H(+) = uridine + NH4(+)</text>
        <dbReference type="Rhea" id="RHEA:16069"/>
        <dbReference type="ChEBI" id="CHEBI:15377"/>
        <dbReference type="ChEBI" id="CHEBI:15378"/>
        <dbReference type="ChEBI" id="CHEBI:16704"/>
        <dbReference type="ChEBI" id="CHEBI:17562"/>
        <dbReference type="ChEBI" id="CHEBI:28938"/>
        <dbReference type="EC" id="3.5.4.5"/>
    </reaction>
</comment>
<dbReference type="PANTHER" id="PTHR11644">
    <property type="entry name" value="CYTIDINE DEAMINASE"/>
    <property type="match status" value="1"/>
</dbReference>
<dbReference type="InterPro" id="IPR002125">
    <property type="entry name" value="CMP_dCMP_dom"/>
</dbReference>
<dbReference type="OrthoDB" id="9795347at2"/>
<feature type="binding site" evidence="6 9">
    <location>
        <position position="129"/>
    </location>
    <ligand>
        <name>Zn(2+)</name>
        <dbReference type="ChEBI" id="CHEBI:29105"/>
        <note>catalytic</note>
    </ligand>
</feature>
<dbReference type="EC" id="3.5.4.5" evidence="6"/>
<accession>A0A0H0YH19</accession>
<comment type="caution">
    <text evidence="11">The sequence shown here is derived from an EMBL/GenBank/DDBJ whole genome shotgun (WGS) entry which is preliminary data.</text>
</comment>
<dbReference type="Pfam" id="PF00383">
    <property type="entry name" value="dCMP_cyt_deam_1"/>
    <property type="match status" value="1"/>
</dbReference>
<dbReference type="SUPFAM" id="SSF53927">
    <property type="entry name" value="Cytidine deaminase-like"/>
    <property type="match status" value="2"/>
</dbReference>
<feature type="binding site" evidence="6 8">
    <location>
        <begin position="89"/>
        <end position="91"/>
    </location>
    <ligand>
        <name>substrate</name>
    </ligand>
</feature>
<evidence type="ECO:0000256" key="9">
    <source>
        <dbReference type="PIRSR" id="PIRSR006334-3"/>
    </source>
</evidence>
<dbReference type="PROSITE" id="PS51747">
    <property type="entry name" value="CYT_DCMP_DEAMINASES_2"/>
    <property type="match status" value="2"/>
</dbReference>
<dbReference type="eggNOG" id="COG0295">
    <property type="taxonomic scope" value="Bacteria"/>
</dbReference>
<dbReference type="NCBIfam" id="NF006537">
    <property type="entry name" value="PRK09027.1"/>
    <property type="match status" value="1"/>
</dbReference>
<evidence type="ECO:0000256" key="1">
    <source>
        <dbReference type="ARBA" id="ARBA00006576"/>
    </source>
</evidence>
<proteinExistence type="inferred from homology"/>
<dbReference type="GO" id="GO:0008270">
    <property type="term" value="F:zinc ion binding"/>
    <property type="evidence" value="ECO:0007669"/>
    <property type="project" value="UniProtKB-UniRule"/>
</dbReference>
<dbReference type="GO" id="GO:0055086">
    <property type="term" value="P:nucleobase-containing small molecule metabolic process"/>
    <property type="evidence" value="ECO:0007669"/>
    <property type="project" value="UniProtKB-ARBA"/>
</dbReference>
<dbReference type="EMBL" id="AAXMUW010000001">
    <property type="protein sequence ID" value="EGQ9133657.1"/>
    <property type="molecule type" value="Genomic_DNA"/>
</dbReference>
<name>A0A0H0YH19_VIBAL</name>
<dbReference type="GO" id="GO:0072527">
    <property type="term" value="P:pyrimidine-containing compound metabolic process"/>
    <property type="evidence" value="ECO:0007669"/>
    <property type="project" value="UniProtKB-ARBA"/>
</dbReference>